<evidence type="ECO:0000313" key="2">
    <source>
        <dbReference type="EMBL" id="KAK4731508.1"/>
    </source>
</evidence>
<dbReference type="Pfam" id="PF03004">
    <property type="entry name" value="Transposase_24"/>
    <property type="match status" value="1"/>
</dbReference>
<feature type="compositionally biased region" description="Polar residues" evidence="1">
    <location>
        <begin position="44"/>
        <end position="61"/>
    </location>
</feature>
<proteinExistence type="predicted"/>
<dbReference type="Proteomes" id="UP001311915">
    <property type="component" value="Unassembled WGS sequence"/>
</dbReference>
<dbReference type="InterPro" id="IPR004252">
    <property type="entry name" value="Probable_transposase_24"/>
</dbReference>
<accession>A0AAV9M1C8</accession>
<feature type="region of interest" description="Disordered" evidence="1">
    <location>
        <begin position="211"/>
        <end position="234"/>
    </location>
</feature>
<feature type="compositionally biased region" description="Basic and acidic residues" evidence="1">
    <location>
        <begin position="211"/>
        <end position="225"/>
    </location>
</feature>
<name>A0AAV9M1C8_9SOLN</name>
<dbReference type="AlphaFoldDB" id="A0AAV9M1C8"/>
<organism evidence="2 3">
    <name type="scientific">Solanum pinnatisectum</name>
    <name type="common">tansyleaf nightshade</name>
    <dbReference type="NCBI Taxonomy" id="50273"/>
    <lineage>
        <taxon>Eukaryota</taxon>
        <taxon>Viridiplantae</taxon>
        <taxon>Streptophyta</taxon>
        <taxon>Embryophyta</taxon>
        <taxon>Tracheophyta</taxon>
        <taxon>Spermatophyta</taxon>
        <taxon>Magnoliopsida</taxon>
        <taxon>eudicotyledons</taxon>
        <taxon>Gunneridae</taxon>
        <taxon>Pentapetalae</taxon>
        <taxon>asterids</taxon>
        <taxon>lamiids</taxon>
        <taxon>Solanales</taxon>
        <taxon>Solanaceae</taxon>
        <taxon>Solanoideae</taxon>
        <taxon>Solaneae</taxon>
        <taxon>Solanum</taxon>
    </lineage>
</organism>
<sequence length="320" mass="35672">MARGRGRGKSLGRSNAAIHVSMPTILMPTIVSPNKGGTPIIEPSAQSNTPTISETPPVTQNQSNPIAQDLSTQRIPTCHGNLTVEGDISNQSNPTGHRNTIAKGDSSSSHTRTHIFLTSAGLEPSITCSSFITKSFRSDVDPNGINWRSKKFYWDISISESEVKRHWLHKAAIKYKNFISKIKGEGIRPGFVPEHVWERWMQLWGSDESINKSETNSKNHHDSHEVAAGTHTGGSISIGEYRKRLAIKNGRDPTPAKLHLHVHTYGHDGKSFVDERSRVVHETYEEILQEKMVSQFDIDQSEGYYQAVGGKEEKNIRSWI</sequence>
<evidence type="ECO:0000256" key="1">
    <source>
        <dbReference type="SAM" id="MobiDB-lite"/>
    </source>
</evidence>
<gene>
    <name evidence="2" type="ORF">R3W88_024496</name>
</gene>
<feature type="region of interest" description="Disordered" evidence="1">
    <location>
        <begin position="35"/>
        <end position="61"/>
    </location>
</feature>
<protein>
    <submittedName>
        <fullName evidence="2">Uncharacterized protein</fullName>
    </submittedName>
</protein>
<evidence type="ECO:0000313" key="3">
    <source>
        <dbReference type="Proteomes" id="UP001311915"/>
    </source>
</evidence>
<feature type="compositionally biased region" description="Polar residues" evidence="1">
    <location>
        <begin position="88"/>
        <end position="98"/>
    </location>
</feature>
<reference evidence="2 3" key="1">
    <citation type="submission" date="2023-10" db="EMBL/GenBank/DDBJ databases">
        <title>Genome-Wide Identification Analysis in wild type Solanum Pinnatisectum Reveals Some Genes Defensing Phytophthora Infestans.</title>
        <authorList>
            <person name="Sun C."/>
        </authorList>
    </citation>
    <scope>NUCLEOTIDE SEQUENCE [LARGE SCALE GENOMIC DNA]</scope>
    <source>
        <strain evidence="2">LQN</strain>
        <tissue evidence="2">Leaf</tissue>
    </source>
</reference>
<feature type="region of interest" description="Disordered" evidence="1">
    <location>
        <begin position="85"/>
        <end position="108"/>
    </location>
</feature>
<comment type="caution">
    <text evidence="2">The sequence shown here is derived from an EMBL/GenBank/DDBJ whole genome shotgun (WGS) entry which is preliminary data.</text>
</comment>
<keyword evidence="3" id="KW-1185">Reference proteome</keyword>
<dbReference type="EMBL" id="JAWPEI010000003">
    <property type="protein sequence ID" value="KAK4731508.1"/>
    <property type="molecule type" value="Genomic_DNA"/>
</dbReference>